<gene>
    <name evidence="2" type="ORF">P167DRAFT_603728</name>
</gene>
<dbReference type="EMBL" id="ML119115">
    <property type="protein sequence ID" value="RPB15081.1"/>
    <property type="molecule type" value="Genomic_DNA"/>
</dbReference>
<feature type="region of interest" description="Disordered" evidence="1">
    <location>
        <begin position="1"/>
        <end position="74"/>
    </location>
</feature>
<organism evidence="2 3">
    <name type="scientific">Morchella conica CCBAS932</name>
    <dbReference type="NCBI Taxonomy" id="1392247"/>
    <lineage>
        <taxon>Eukaryota</taxon>
        <taxon>Fungi</taxon>
        <taxon>Dikarya</taxon>
        <taxon>Ascomycota</taxon>
        <taxon>Pezizomycotina</taxon>
        <taxon>Pezizomycetes</taxon>
        <taxon>Pezizales</taxon>
        <taxon>Morchellaceae</taxon>
        <taxon>Morchella</taxon>
    </lineage>
</organism>
<reference evidence="2 3" key="1">
    <citation type="journal article" date="2018" name="Nat. Ecol. Evol.">
        <title>Pezizomycetes genomes reveal the molecular basis of ectomycorrhizal truffle lifestyle.</title>
        <authorList>
            <person name="Murat C."/>
            <person name="Payen T."/>
            <person name="Noel B."/>
            <person name="Kuo A."/>
            <person name="Morin E."/>
            <person name="Chen J."/>
            <person name="Kohler A."/>
            <person name="Krizsan K."/>
            <person name="Balestrini R."/>
            <person name="Da Silva C."/>
            <person name="Montanini B."/>
            <person name="Hainaut M."/>
            <person name="Levati E."/>
            <person name="Barry K.W."/>
            <person name="Belfiori B."/>
            <person name="Cichocki N."/>
            <person name="Clum A."/>
            <person name="Dockter R.B."/>
            <person name="Fauchery L."/>
            <person name="Guy J."/>
            <person name="Iotti M."/>
            <person name="Le Tacon F."/>
            <person name="Lindquist E.A."/>
            <person name="Lipzen A."/>
            <person name="Malagnac F."/>
            <person name="Mello A."/>
            <person name="Molinier V."/>
            <person name="Miyauchi S."/>
            <person name="Poulain J."/>
            <person name="Riccioni C."/>
            <person name="Rubini A."/>
            <person name="Sitrit Y."/>
            <person name="Splivallo R."/>
            <person name="Traeger S."/>
            <person name="Wang M."/>
            <person name="Zifcakova L."/>
            <person name="Wipf D."/>
            <person name="Zambonelli A."/>
            <person name="Paolocci F."/>
            <person name="Nowrousian M."/>
            <person name="Ottonello S."/>
            <person name="Baldrian P."/>
            <person name="Spatafora J.W."/>
            <person name="Henrissat B."/>
            <person name="Nagy L.G."/>
            <person name="Aury J.M."/>
            <person name="Wincker P."/>
            <person name="Grigoriev I.V."/>
            <person name="Bonfante P."/>
            <person name="Martin F.M."/>
        </authorList>
    </citation>
    <scope>NUCLEOTIDE SEQUENCE [LARGE SCALE GENOMIC DNA]</scope>
    <source>
        <strain evidence="2 3">CCBAS932</strain>
    </source>
</reference>
<evidence type="ECO:0000313" key="3">
    <source>
        <dbReference type="Proteomes" id="UP000277580"/>
    </source>
</evidence>
<dbReference type="AlphaFoldDB" id="A0A3N4L380"/>
<dbReference type="InParanoid" id="A0A3N4L380"/>
<accession>A0A3N4L380</accession>
<name>A0A3N4L380_9PEZI</name>
<dbReference type="Proteomes" id="UP000277580">
    <property type="component" value="Unassembled WGS sequence"/>
</dbReference>
<dbReference type="OrthoDB" id="10283068at2759"/>
<evidence type="ECO:0000313" key="2">
    <source>
        <dbReference type="EMBL" id="RPB15081.1"/>
    </source>
</evidence>
<keyword evidence="3" id="KW-1185">Reference proteome</keyword>
<protein>
    <submittedName>
        <fullName evidence="2">Uncharacterized protein</fullName>
    </submittedName>
</protein>
<proteinExistence type="predicted"/>
<sequence>MPRYPRPEGFGPRGARDDRVGETLHDSDEEVEVRDRSPSPEWRPPTREYTVPPAPPSSLEDVPKKRPGTGKTEEQLAETAARVEDWVADVEIADTRSSEDGRRQRLMRKARAVLLEFFRKK</sequence>
<feature type="compositionally biased region" description="Basic and acidic residues" evidence="1">
    <location>
        <begin position="14"/>
        <end position="26"/>
    </location>
</feature>
<evidence type="ECO:0000256" key="1">
    <source>
        <dbReference type="SAM" id="MobiDB-lite"/>
    </source>
</evidence>